<evidence type="ECO:0000259" key="4">
    <source>
        <dbReference type="Pfam" id="PF00144"/>
    </source>
</evidence>
<dbReference type="PANTHER" id="PTHR46825">
    <property type="entry name" value="D-ALANYL-D-ALANINE-CARBOXYPEPTIDASE/ENDOPEPTIDASE AMPH"/>
    <property type="match status" value="1"/>
</dbReference>
<evidence type="ECO:0000313" key="6">
    <source>
        <dbReference type="Proteomes" id="UP000001601"/>
    </source>
</evidence>
<evidence type="ECO:0000256" key="3">
    <source>
        <dbReference type="SAM" id="SignalP"/>
    </source>
</evidence>
<dbReference type="InterPro" id="IPR050491">
    <property type="entry name" value="AmpC-like"/>
</dbReference>
<dbReference type="HOGENOM" id="CLU_020027_14_4_10"/>
<protein>
    <submittedName>
        <fullName evidence="5">Hypothetical beta-lactamase (Penicillin-binding protein)</fullName>
    </submittedName>
</protein>
<keyword evidence="6" id="KW-1185">Reference proteome</keyword>
<keyword evidence="2" id="KW-0472">Membrane</keyword>
<name>A3XQV1_LEEBM</name>
<reference evidence="5 6" key="1">
    <citation type="journal article" date="2007" name="Nature">
        <title>Light stimulates growth of proteorhodopsin-containing marine Flavobacteria.</title>
        <authorList>
            <person name="Gomez-Consarnau L."/>
            <person name="Gonzalez J.M."/>
            <person name="Coll-Llado M."/>
            <person name="Gourdon P."/>
            <person name="Pascher T."/>
            <person name="Neutze R."/>
            <person name="Pedros-Alio C."/>
            <person name="Pinhassi J."/>
        </authorList>
    </citation>
    <scope>NUCLEOTIDE SEQUENCE [LARGE SCALE GENOMIC DNA]</scope>
    <source>
        <strain evidence="5 6">MED217</strain>
    </source>
</reference>
<dbReference type="GO" id="GO:0016020">
    <property type="term" value="C:membrane"/>
    <property type="evidence" value="ECO:0007669"/>
    <property type="project" value="UniProtKB-SubCell"/>
</dbReference>
<dbReference type="InterPro" id="IPR012338">
    <property type="entry name" value="Beta-lactam/transpept-like"/>
</dbReference>
<keyword evidence="3" id="KW-0732">Signal</keyword>
<dbReference type="Proteomes" id="UP000001601">
    <property type="component" value="Unassembled WGS sequence"/>
</dbReference>
<gene>
    <name evidence="5" type="ORF">MED217_03380</name>
</gene>
<dbReference type="OrthoDB" id="1522765at2"/>
<dbReference type="PANTHER" id="PTHR46825:SF11">
    <property type="entry name" value="PENICILLIN-BINDING PROTEIN 4"/>
    <property type="match status" value="1"/>
</dbReference>
<feature type="chain" id="PRO_5002664356" evidence="3">
    <location>
        <begin position="20"/>
        <end position="362"/>
    </location>
</feature>
<proteinExistence type="predicted"/>
<dbReference type="Pfam" id="PF00144">
    <property type="entry name" value="Beta-lactamase"/>
    <property type="match status" value="1"/>
</dbReference>
<dbReference type="EMBL" id="AANC01000010">
    <property type="protein sequence ID" value="EAQ48026.1"/>
    <property type="molecule type" value="Genomic_DNA"/>
</dbReference>
<dbReference type="InterPro" id="IPR001466">
    <property type="entry name" value="Beta-lactam-related"/>
</dbReference>
<evidence type="ECO:0000256" key="2">
    <source>
        <dbReference type="ARBA" id="ARBA00023136"/>
    </source>
</evidence>
<dbReference type="STRING" id="398720.MED217_03380"/>
<sequence length="362" mass="40152">MKKALGILLLFTNGLICFGQEFSTAFQEQIKKAQQEHQIPAISVNLITPDTIYTFVNGKVRTTKKERITPEAKFHLGSNSKAITSFIAMHLSENNSITWDTSFFELFPELKASSDKAYEAITLSDLLSHNARIKPYTTGTALAKFNSLAGTTSEKRYAFSKAVLAETPAKTGTYSNAGYVLAALMLEKASGKTFKQLLDETMNELDLDYFIGFPNKENEMFPWGHIEENGSFIALDPNHPYKLPSYMSSAGDLSMNSADYAKFIQLNLNGLLGTDNYLTSEDYKTLHFGKASYAYGWGNIVKDGAQLSYHDGSTGTYYCHTVVFPEKKIAVVLMANTASQEAVKALYELQKTISDNPKTVIK</sequence>
<dbReference type="RefSeq" id="WP_009779067.1">
    <property type="nucleotide sequence ID" value="NZ_CH672395.1"/>
</dbReference>
<accession>A3XQV1</accession>
<organism evidence="5 6">
    <name type="scientific">Leeuwenhoekiella blandensis (strain CECT 7118 / CCUG 51940 / KCTC 22103 / MED217)</name>
    <name type="common">Flavobacterium sp. (strain MED217)</name>
    <dbReference type="NCBI Taxonomy" id="398720"/>
    <lineage>
        <taxon>Bacteria</taxon>
        <taxon>Pseudomonadati</taxon>
        <taxon>Bacteroidota</taxon>
        <taxon>Flavobacteriia</taxon>
        <taxon>Flavobacteriales</taxon>
        <taxon>Flavobacteriaceae</taxon>
        <taxon>Leeuwenhoekiella</taxon>
    </lineage>
</organism>
<dbReference type="SUPFAM" id="SSF56601">
    <property type="entry name" value="beta-lactamase/transpeptidase-like"/>
    <property type="match status" value="1"/>
</dbReference>
<comment type="subcellular location">
    <subcellularLocation>
        <location evidence="1">Membrane</location>
    </subcellularLocation>
</comment>
<comment type="caution">
    <text evidence="5">The sequence shown here is derived from an EMBL/GenBank/DDBJ whole genome shotgun (WGS) entry which is preliminary data.</text>
</comment>
<dbReference type="Gene3D" id="3.40.710.10">
    <property type="entry name" value="DD-peptidase/beta-lactamase superfamily"/>
    <property type="match status" value="1"/>
</dbReference>
<evidence type="ECO:0000313" key="5">
    <source>
        <dbReference type="EMBL" id="EAQ48026.1"/>
    </source>
</evidence>
<feature type="domain" description="Beta-lactamase-related" evidence="4">
    <location>
        <begin position="27"/>
        <end position="342"/>
    </location>
</feature>
<dbReference type="eggNOG" id="COG1680">
    <property type="taxonomic scope" value="Bacteria"/>
</dbReference>
<evidence type="ECO:0000256" key="1">
    <source>
        <dbReference type="ARBA" id="ARBA00004370"/>
    </source>
</evidence>
<feature type="signal peptide" evidence="3">
    <location>
        <begin position="1"/>
        <end position="19"/>
    </location>
</feature>
<dbReference type="AlphaFoldDB" id="A3XQV1"/>